<organism evidence="9 10">
    <name type="scientific">Marinomonas colpomeniae</name>
    <dbReference type="NCBI Taxonomy" id="2774408"/>
    <lineage>
        <taxon>Bacteria</taxon>
        <taxon>Pseudomonadati</taxon>
        <taxon>Pseudomonadota</taxon>
        <taxon>Gammaproteobacteria</taxon>
        <taxon>Oceanospirillales</taxon>
        <taxon>Oceanospirillaceae</taxon>
        <taxon>Marinomonas</taxon>
    </lineage>
</organism>
<comment type="subcellular location">
    <subcellularLocation>
        <location evidence="1">Cell membrane</location>
        <topology evidence="1">Multi-pass membrane protein</topology>
    </subcellularLocation>
</comment>
<feature type="transmembrane region" description="Helical" evidence="8">
    <location>
        <begin position="65"/>
        <end position="88"/>
    </location>
</feature>
<dbReference type="InterPro" id="IPR004776">
    <property type="entry name" value="Mem_transp_PIN-like"/>
</dbReference>
<dbReference type="Pfam" id="PF03547">
    <property type="entry name" value="Mem_trans"/>
    <property type="match status" value="1"/>
</dbReference>
<dbReference type="Gene3D" id="1.20.1530.20">
    <property type="match status" value="1"/>
</dbReference>
<feature type="transmembrane region" description="Helical" evidence="8">
    <location>
        <begin position="167"/>
        <end position="186"/>
    </location>
</feature>
<comment type="similarity">
    <text evidence="2">Belongs to the auxin efflux carrier (TC 2.A.69) family.</text>
</comment>
<name>A0ABR8NVB1_9GAMM</name>
<evidence type="ECO:0000256" key="5">
    <source>
        <dbReference type="ARBA" id="ARBA00022692"/>
    </source>
</evidence>
<evidence type="ECO:0000313" key="10">
    <source>
        <dbReference type="Proteomes" id="UP000604161"/>
    </source>
</evidence>
<dbReference type="PANTHER" id="PTHR36838:SF1">
    <property type="entry name" value="SLR1864 PROTEIN"/>
    <property type="match status" value="1"/>
</dbReference>
<dbReference type="InterPro" id="IPR038770">
    <property type="entry name" value="Na+/solute_symporter_sf"/>
</dbReference>
<feature type="transmembrane region" description="Helical" evidence="8">
    <location>
        <begin position="287"/>
        <end position="307"/>
    </location>
</feature>
<dbReference type="EMBL" id="JACYFC010000001">
    <property type="protein sequence ID" value="MBD5769991.1"/>
    <property type="molecule type" value="Genomic_DNA"/>
</dbReference>
<feature type="transmembrane region" description="Helical" evidence="8">
    <location>
        <begin position="95"/>
        <end position="115"/>
    </location>
</feature>
<keyword evidence="3" id="KW-0813">Transport</keyword>
<feature type="transmembrane region" description="Helical" evidence="8">
    <location>
        <begin position="34"/>
        <end position="53"/>
    </location>
</feature>
<dbReference type="RefSeq" id="WP_191593363.1">
    <property type="nucleotide sequence ID" value="NZ_JACYFC010000001.1"/>
</dbReference>
<protein>
    <submittedName>
        <fullName evidence="9">AEC family transporter</fullName>
    </submittedName>
</protein>
<feature type="transmembrane region" description="Helical" evidence="8">
    <location>
        <begin position="228"/>
        <end position="249"/>
    </location>
</feature>
<evidence type="ECO:0000256" key="6">
    <source>
        <dbReference type="ARBA" id="ARBA00022989"/>
    </source>
</evidence>
<keyword evidence="4" id="KW-1003">Cell membrane</keyword>
<feature type="transmembrane region" description="Helical" evidence="8">
    <location>
        <begin position="255"/>
        <end position="275"/>
    </location>
</feature>
<evidence type="ECO:0000256" key="3">
    <source>
        <dbReference type="ARBA" id="ARBA00022448"/>
    </source>
</evidence>
<accession>A0ABR8NVB1</accession>
<comment type="caution">
    <text evidence="9">The sequence shown here is derived from an EMBL/GenBank/DDBJ whole genome shotgun (WGS) entry which is preliminary data.</text>
</comment>
<feature type="transmembrane region" description="Helical" evidence="8">
    <location>
        <begin position="198"/>
        <end position="216"/>
    </location>
</feature>
<evidence type="ECO:0000256" key="8">
    <source>
        <dbReference type="SAM" id="Phobius"/>
    </source>
</evidence>
<dbReference type="PANTHER" id="PTHR36838">
    <property type="entry name" value="AUXIN EFFLUX CARRIER FAMILY PROTEIN"/>
    <property type="match status" value="1"/>
</dbReference>
<keyword evidence="6 8" id="KW-1133">Transmembrane helix</keyword>
<keyword evidence="5 8" id="KW-0812">Transmembrane</keyword>
<reference evidence="9 10" key="1">
    <citation type="submission" date="2020-09" db="EMBL/GenBank/DDBJ databases">
        <title>Marinomonas sp. nov., isolated from the cysticercosis algae of Qingdao, China.</title>
        <authorList>
            <person name="Sun X."/>
        </authorList>
    </citation>
    <scope>NUCLEOTIDE SEQUENCE [LARGE SCALE GENOMIC DNA]</scope>
    <source>
        <strain evidence="9 10">SM2066</strain>
    </source>
</reference>
<evidence type="ECO:0000313" key="9">
    <source>
        <dbReference type="EMBL" id="MBD5769991.1"/>
    </source>
</evidence>
<dbReference type="Proteomes" id="UP000604161">
    <property type="component" value="Unassembled WGS sequence"/>
</dbReference>
<keyword evidence="7 8" id="KW-0472">Membrane</keyword>
<proteinExistence type="inferred from homology"/>
<evidence type="ECO:0000256" key="7">
    <source>
        <dbReference type="ARBA" id="ARBA00023136"/>
    </source>
</evidence>
<feature type="transmembrane region" description="Helical" evidence="8">
    <location>
        <begin position="127"/>
        <end position="146"/>
    </location>
</feature>
<feature type="transmembrane region" description="Helical" evidence="8">
    <location>
        <begin position="6"/>
        <end position="22"/>
    </location>
</feature>
<evidence type="ECO:0000256" key="4">
    <source>
        <dbReference type="ARBA" id="ARBA00022475"/>
    </source>
</evidence>
<keyword evidence="10" id="KW-1185">Reference proteome</keyword>
<evidence type="ECO:0000256" key="1">
    <source>
        <dbReference type="ARBA" id="ARBA00004651"/>
    </source>
</evidence>
<evidence type="ECO:0000256" key="2">
    <source>
        <dbReference type="ARBA" id="ARBA00010145"/>
    </source>
</evidence>
<gene>
    <name evidence="9" type="ORF">IF202_02935</name>
</gene>
<sequence length="308" mass="33790">MFDIILKISPLFFIVAFGFFCKKKNFFNDNTLKYLTRFVMYLSLPAILLEKLATTDFETLIDVSFLFAYLSSLMGVMLISGGIGYVIFSKNMKYNVMLGLGGVYGNIGFLAIPVLSTTLGEWVSVPLALMLTLDLLILLPVATFLLQLNSADEKSNTSPLKALKRSLFNPLILSIMLGLILSIFQITLPNNIIFGLDWLGKAAGPCAMFIVGTALYGRTISHKPISALYISTMKLIVMPFAVYFFMSLFSVNPEWIVVATLGAAMPCAAVLGVIAEEHKILPQQSSTAVLLTTIFSVLTIPLLIGFFS</sequence>